<dbReference type="AlphaFoldDB" id="A0A3R6A796"/>
<evidence type="ECO:0000259" key="2">
    <source>
        <dbReference type="PROSITE" id="PS50076"/>
    </source>
</evidence>
<dbReference type="RefSeq" id="WP_118591895.1">
    <property type="nucleotide sequence ID" value="NZ_QSFP01000013.1"/>
</dbReference>
<dbReference type="InterPro" id="IPR041311">
    <property type="entry name" value="LPD29"/>
</dbReference>
<proteinExistence type="predicted"/>
<dbReference type="InterPro" id="IPR036869">
    <property type="entry name" value="J_dom_sf"/>
</dbReference>
<dbReference type="Proteomes" id="UP000284465">
    <property type="component" value="Unassembled WGS sequence"/>
</dbReference>
<comment type="caution">
    <text evidence="4">The sequence shown here is derived from an EMBL/GenBank/DDBJ whole genome shotgun (WGS) entry which is preliminary data.</text>
</comment>
<dbReference type="Pfam" id="PF18847">
    <property type="entry name" value="LPD29"/>
    <property type="match status" value="1"/>
</dbReference>
<protein>
    <submittedName>
        <fullName evidence="4">Molecular chaperone DnaJ</fullName>
    </submittedName>
</protein>
<evidence type="ECO:0000313" key="6">
    <source>
        <dbReference type="Proteomes" id="UP000479531"/>
    </source>
</evidence>
<dbReference type="EMBL" id="QSFP01000013">
    <property type="protein sequence ID" value="RHA66332.1"/>
    <property type="molecule type" value="Genomic_DNA"/>
</dbReference>
<dbReference type="SUPFAM" id="SSF46565">
    <property type="entry name" value="Chaperone J-domain"/>
    <property type="match status" value="1"/>
</dbReference>
<reference evidence="3 6" key="2">
    <citation type="submission" date="2019-10" db="EMBL/GenBank/DDBJ databases">
        <title>Roseburia spp. ameliorate alcoholic fatty liver via restoration of gut barrier function.</title>
        <authorList>
            <person name="Seo B."/>
            <person name="Ko G."/>
        </authorList>
    </citation>
    <scope>NUCLEOTIDE SEQUENCE [LARGE SCALE GENOMIC DNA]</scope>
    <source>
        <strain evidence="3 6">SNUG30017</strain>
    </source>
</reference>
<evidence type="ECO:0000256" key="1">
    <source>
        <dbReference type="ARBA" id="ARBA00022705"/>
    </source>
</evidence>
<dbReference type="InterPro" id="IPR001623">
    <property type="entry name" value="DnaJ_domain"/>
</dbReference>
<keyword evidence="1" id="KW-0235">DNA replication</keyword>
<gene>
    <name evidence="4" type="ORF">DW927_12415</name>
    <name evidence="3" type="ORF">GCK47_17600</name>
</gene>
<dbReference type="EMBL" id="WGGT01000036">
    <property type="protein sequence ID" value="MVQ47441.1"/>
    <property type="molecule type" value="Genomic_DNA"/>
</dbReference>
<dbReference type="Gene3D" id="1.10.287.110">
    <property type="entry name" value="DnaJ domain"/>
    <property type="match status" value="1"/>
</dbReference>
<feature type="domain" description="J" evidence="2">
    <location>
        <begin position="1"/>
        <end position="60"/>
    </location>
</feature>
<dbReference type="GO" id="GO:0006260">
    <property type="term" value="P:DNA replication"/>
    <property type="evidence" value="ECO:0007669"/>
    <property type="project" value="UniProtKB-KW"/>
</dbReference>
<organism evidence="4 5">
    <name type="scientific">Roseburia intestinalis</name>
    <dbReference type="NCBI Taxonomy" id="166486"/>
    <lineage>
        <taxon>Bacteria</taxon>
        <taxon>Bacillati</taxon>
        <taxon>Bacillota</taxon>
        <taxon>Clostridia</taxon>
        <taxon>Lachnospirales</taxon>
        <taxon>Lachnospiraceae</taxon>
        <taxon>Roseburia</taxon>
    </lineage>
</organism>
<name>A0A3R6A796_9FIRM</name>
<dbReference type="PROSITE" id="PS50076">
    <property type="entry name" value="DNAJ_2"/>
    <property type="match status" value="1"/>
</dbReference>
<accession>A0A3R6A796</accession>
<reference evidence="4 5" key="1">
    <citation type="submission" date="2018-08" db="EMBL/GenBank/DDBJ databases">
        <title>A genome reference for cultivated species of the human gut microbiota.</title>
        <authorList>
            <person name="Zou Y."/>
            <person name="Xue W."/>
            <person name="Luo G."/>
        </authorList>
    </citation>
    <scope>NUCLEOTIDE SEQUENCE [LARGE SCALE GENOMIC DNA]</scope>
    <source>
        <strain evidence="4 5">AM43-11</strain>
    </source>
</reference>
<evidence type="ECO:0000313" key="4">
    <source>
        <dbReference type="EMBL" id="RHA66332.1"/>
    </source>
</evidence>
<evidence type="ECO:0000313" key="5">
    <source>
        <dbReference type="Proteomes" id="UP000284465"/>
    </source>
</evidence>
<sequence length="263" mass="30903">MSKYFKNVQNYNELKKIYKELLKTNHPDNGGDLAKMQEINAEYDVMFKIWKDRAAKDNTLNEEEKAETAQSTRSYFYTSFGWEGDNHSWSRSLKEVAQIVRAYVKEKYPTYKFSVRTSYASMCQELHVELKESPIEVYKKADELTEDDKNEFFRKANRNGYWSLDCWNDSEFEAEYNRITEEHGNFFKIMNEVTDAVVKDVDDFVKSYNYSDCDGMIDYFHVDFYYFGCAQNNGINIKIVPKTAQIKDATTVLAQTKKHAKPA</sequence>
<dbReference type="Proteomes" id="UP000479531">
    <property type="component" value="Unassembled WGS sequence"/>
</dbReference>
<evidence type="ECO:0000313" key="3">
    <source>
        <dbReference type="EMBL" id="MVQ47441.1"/>
    </source>
</evidence>